<accession>A0A2I0CMS2</accession>
<reference evidence="3" key="1">
    <citation type="journal article" date="2014" name="Int. J. Syst. Evol. Microbiol.">
        <title>Complete genome of a new Firmicutes species belonging to the dominant human colonic microbiota ('Ruminococcus bicirculans') reveals two chromosomes and a selective capacity to utilize plant glucans.</title>
        <authorList>
            <consortium name="NISC Comparative Sequencing Program"/>
            <person name="Wegmann U."/>
            <person name="Louis P."/>
            <person name="Goesmann A."/>
            <person name="Henrissat B."/>
            <person name="Duncan S.H."/>
            <person name="Flint H.J."/>
        </authorList>
    </citation>
    <scope>NUCLEOTIDE SEQUENCE</scope>
    <source>
        <strain evidence="3">CCM 8778</strain>
    </source>
</reference>
<reference evidence="6" key="4">
    <citation type="journal article" date="2019" name="Int. J. Syst. Evol. Microbiol.">
        <title>The Global Catalogue of Microorganisms (GCM) 10K type strain sequencing project: providing services to taxonomists for standard genome sequencing and annotation.</title>
        <authorList>
            <consortium name="The Broad Institute Genomics Platform"/>
            <consortium name="The Broad Institute Genome Sequencing Center for Infectious Disease"/>
            <person name="Wu L."/>
            <person name="Ma J."/>
        </authorList>
    </citation>
    <scope>NUCLEOTIDE SEQUENCE [LARGE SCALE GENOMIC DNA]</scope>
    <source>
        <strain evidence="6">CCM 8778</strain>
    </source>
</reference>
<evidence type="ECO:0000313" key="5">
    <source>
        <dbReference type="Proteomes" id="UP000242861"/>
    </source>
</evidence>
<dbReference type="RefSeq" id="WP_093984318.1">
    <property type="nucleotide sequence ID" value="NZ_BMDE01000008.1"/>
</dbReference>
<dbReference type="EMBL" id="PIYS01000027">
    <property type="protein sequence ID" value="PKF70454.1"/>
    <property type="molecule type" value="Genomic_DNA"/>
</dbReference>
<evidence type="ECO:0000259" key="2">
    <source>
        <dbReference type="Pfam" id="PF16220"/>
    </source>
</evidence>
<dbReference type="Pfam" id="PF04773">
    <property type="entry name" value="FecR"/>
    <property type="match status" value="1"/>
</dbReference>
<dbReference type="PANTHER" id="PTHR30273">
    <property type="entry name" value="PERIPLASMIC SIGNAL SENSOR AND SIGMA FACTOR ACTIVATOR FECR-RELATED"/>
    <property type="match status" value="1"/>
</dbReference>
<dbReference type="PIRSF" id="PIRSF018266">
    <property type="entry name" value="FecR"/>
    <property type="match status" value="1"/>
</dbReference>
<organism evidence="4 5">
    <name type="scientific">Pseudomonas fluvialis</name>
    <dbReference type="NCBI Taxonomy" id="1793966"/>
    <lineage>
        <taxon>Bacteria</taxon>
        <taxon>Pseudomonadati</taxon>
        <taxon>Pseudomonadota</taxon>
        <taxon>Gammaproteobacteria</taxon>
        <taxon>Pseudomonadales</taxon>
        <taxon>Pseudomonadaceae</taxon>
        <taxon>Pseudomonas</taxon>
    </lineage>
</organism>
<reference evidence="4" key="3">
    <citation type="submission" date="2017-12" db="EMBL/GenBank/DDBJ databases">
        <authorList>
            <person name="Hurst M.R.H."/>
        </authorList>
    </citation>
    <scope>NUCLEOTIDE SEQUENCE [LARGE SCALE GENOMIC DNA]</scope>
    <source>
        <strain evidence="4">ZYSR67-Z</strain>
    </source>
</reference>
<comment type="caution">
    <text evidence="4">The sequence shown here is derived from an EMBL/GenBank/DDBJ whole genome shotgun (WGS) entry which is preliminary data.</text>
</comment>
<dbReference type="EMBL" id="BMDE01000008">
    <property type="protein sequence ID" value="GGH95540.1"/>
    <property type="molecule type" value="Genomic_DNA"/>
</dbReference>
<proteinExistence type="predicted"/>
<feature type="domain" description="FecR N-terminal" evidence="2">
    <location>
        <begin position="10"/>
        <end position="51"/>
    </location>
</feature>
<dbReference type="InterPro" id="IPR006860">
    <property type="entry name" value="FecR"/>
</dbReference>
<dbReference type="Pfam" id="PF16220">
    <property type="entry name" value="DUF4880"/>
    <property type="match status" value="1"/>
</dbReference>
<evidence type="ECO:0000313" key="4">
    <source>
        <dbReference type="EMBL" id="PKF70454.1"/>
    </source>
</evidence>
<reference evidence="5" key="2">
    <citation type="submission" date="2017-12" db="EMBL/GenBank/DDBJ databases">
        <authorList>
            <person name="Yu X.-Y."/>
        </authorList>
    </citation>
    <scope>NUCLEOTIDE SEQUENCE [LARGE SCALE GENOMIC DNA]</scope>
    <source>
        <strain evidence="5">ZYSR67-Z</strain>
    </source>
</reference>
<gene>
    <name evidence="3" type="primary">foxR</name>
    <name evidence="4" type="ORF">CW360_14255</name>
    <name evidence="3" type="ORF">GCM10007363_25030</name>
</gene>
<dbReference type="InterPro" id="IPR032623">
    <property type="entry name" value="FecR_N"/>
</dbReference>
<protein>
    <submittedName>
        <fullName evidence="3">Anti-sigma factor FoxR</fullName>
    </submittedName>
</protein>
<dbReference type="PANTHER" id="PTHR30273:SF2">
    <property type="entry name" value="PROTEIN FECR"/>
    <property type="match status" value="1"/>
</dbReference>
<evidence type="ECO:0000313" key="6">
    <source>
        <dbReference type="Proteomes" id="UP000655550"/>
    </source>
</evidence>
<keyword evidence="6" id="KW-1185">Reference proteome</keyword>
<dbReference type="Proteomes" id="UP000655550">
    <property type="component" value="Unassembled WGS sequence"/>
</dbReference>
<dbReference type="InterPro" id="IPR012373">
    <property type="entry name" value="Ferrdict_sens_TM"/>
</dbReference>
<feature type="domain" description="FecR protein" evidence="1">
    <location>
        <begin position="111"/>
        <end position="196"/>
    </location>
</feature>
<sequence length="308" mass="34567">MNAPDDTLLEQAIDWRVCLLSGHATPEQQAACLAWRQTSAAHEAAWQRLERFSERLGSLPPALLQPTLQKARHDPQRRRALRQLSVCGLLLGGTVLGLDQAPWPTWLANQRTAIGERRQWRLADGSLLHLNSNSAVDLLELGDQRRLQVHQGEVLIEAASPWLIACAQGRCLLQEGQLQLRLDPQPVRLSLYRGQASWQGEGALTDLAAGHDYWVRDTQAQLAGPADIDRSRWQQGLLVAKQMPLAELLGALRRQRHGLLRWAPQVAALRISGVFPLDDTERVLQAVARTLPVRLHYRTRYWVSVEPA</sequence>
<reference evidence="3" key="5">
    <citation type="submission" date="2024-05" db="EMBL/GenBank/DDBJ databases">
        <authorList>
            <person name="Sun Q."/>
            <person name="Sedlacek I."/>
        </authorList>
    </citation>
    <scope>NUCLEOTIDE SEQUENCE</scope>
    <source>
        <strain evidence="3">CCM 8778</strain>
    </source>
</reference>
<dbReference type="Proteomes" id="UP000242861">
    <property type="component" value="Unassembled WGS sequence"/>
</dbReference>
<evidence type="ECO:0000313" key="3">
    <source>
        <dbReference type="EMBL" id="GGH95540.1"/>
    </source>
</evidence>
<dbReference type="Gene3D" id="2.60.120.1440">
    <property type="match status" value="1"/>
</dbReference>
<name>A0A2I0CMS2_9PSED</name>
<dbReference type="AlphaFoldDB" id="A0A2I0CMS2"/>
<evidence type="ECO:0000259" key="1">
    <source>
        <dbReference type="Pfam" id="PF04773"/>
    </source>
</evidence>
<dbReference type="GO" id="GO:0016989">
    <property type="term" value="F:sigma factor antagonist activity"/>
    <property type="evidence" value="ECO:0007669"/>
    <property type="project" value="TreeGrafter"/>
</dbReference>